<name>A0A4P9VWP0_9FUNG</name>
<feature type="compositionally biased region" description="Basic and acidic residues" evidence="1">
    <location>
        <begin position="21"/>
        <end position="39"/>
    </location>
</feature>
<dbReference type="PANTHER" id="PTHR34117:SF1">
    <property type="entry name" value="STYLE CELL-CYCLE INHIBITOR 1"/>
    <property type="match status" value="1"/>
</dbReference>
<sequence>MAGSSSKRRAASDSPSDSSSSDDHHDRKRSRAEPDDHDAKHSKKEKKKSKKSKKEKEKEPAANRNPSLPVITADDYYNKSTEFQTWLRESKGLYFNDMSGKEAREHFDKFVKRWNKAKLSGRPASYVEK</sequence>
<keyword evidence="3" id="KW-1185">Reference proteome</keyword>
<proteinExistence type="predicted"/>
<dbReference type="EMBL" id="ML001048">
    <property type="protein sequence ID" value="RKO83602.1"/>
    <property type="molecule type" value="Genomic_DNA"/>
</dbReference>
<dbReference type="AlphaFoldDB" id="A0A4P9VWP0"/>
<feature type="region of interest" description="Disordered" evidence="1">
    <location>
        <begin position="1"/>
        <end position="73"/>
    </location>
</feature>
<organism evidence="2 3">
    <name type="scientific">Blyttiomyces helicus</name>
    <dbReference type="NCBI Taxonomy" id="388810"/>
    <lineage>
        <taxon>Eukaryota</taxon>
        <taxon>Fungi</taxon>
        <taxon>Fungi incertae sedis</taxon>
        <taxon>Chytridiomycota</taxon>
        <taxon>Chytridiomycota incertae sedis</taxon>
        <taxon>Chytridiomycetes</taxon>
        <taxon>Chytridiomycetes incertae sedis</taxon>
        <taxon>Blyttiomyces</taxon>
    </lineage>
</organism>
<dbReference type="PANTHER" id="PTHR34117">
    <property type="entry name" value="STYLE CELL-CYCLE INHIBITOR 1"/>
    <property type="match status" value="1"/>
</dbReference>
<dbReference type="InterPro" id="IPR044688">
    <property type="entry name" value="SCI-1-like"/>
</dbReference>
<accession>A0A4P9VWP0</accession>
<gene>
    <name evidence="2" type="ORF">BDK51DRAFT_35267</name>
</gene>
<protein>
    <submittedName>
        <fullName evidence="2">Uncharacterized protein</fullName>
    </submittedName>
</protein>
<evidence type="ECO:0000313" key="2">
    <source>
        <dbReference type="EMBL" id="RKO83602.1"/>
    </source>
</evidence>
<evidence type="ECO:0000313" key="3">
    <source>
        <dbReference type="Proteomes" id="UP000269721"/>
    </source>
</evidence>
<feature type="compositionally biased region" description="Basic residues" evidence="1">
    <location>
        <begin position="40"/>
        <end position="53"/>
    </location>
</feature>
<dbReference type="OrthoDB" id="2139939at2759"/>
<feature type="non-terminal residue" evidence="2">
    <location>
        <position position="129"/>
    </location>
</feature>
<dbReference type="Proteomes" id="UP000269721">
    <property type="component" value="Unassembled WGS sequence"/>
</dbReference>
<evidence type="ECO:0000256" key="1">
    <source>
        <dbReference type="SAM" id="MobiDB-lite"/>
    </source>
</evidence>
<reference evidence="3" key="1">
    <citation type="journal article" date="2018" name="Nat. Microbiol.">
        <title>Leveraging single-cell genomics to expand the fungal tree of life.</title>
        <authorList>
            <person name="Ahrendt S.R."/>
            <person name="Quandt C.A."/>
            <person name="Ciobanu D."/>
            <person name="Clum A."/>
            <person name="Salamov A."/>
            <person name="Andreopoulos B."/>
            <person name="Cheng J.F."/>
            <person name="Woyke T."/>
            <person name="Pelin A."/>
            <person name="Henrissat B."/>
            <person name="Reynolds N.K."/>
            <person name="Benny G.L."/>
            <person name="Smith M.E."/>
            <person name="James T.Y."/>
            <person name="Grigoriev I.V."/>
        </authorList>
    </citation>
    <scope>NUCLEOTIDE SEQUENCE [LARGE SCALE GENOMIC DNA]</scope>
</reference>